<dbReference type="EMBL" id="JAACJL010000045">
    <property type="protein sequence ID" value="KAF4613690.1"/>
    <property type="molecule type" value="Genomic_DNA"/>
</dbReference>
<feature type="transmembrane region" description="Helical" evidence="1">
    <location>
        <begin position="186"/>
        <end position="210"/>
    </location>
</feature>
<evidence type="ECO:0000256" key="1">
    <source>
        <dbReference type="SAM" id="Phobius"/>
    </source>
</evidence>
<comment type="caution">
    <text evidence="2">The sequence shown here is derived from an EMBL/GenBank/DDBJ whole genome shotgun (WGS) entry which is preliminary data.</text>
</comment>
<protein>
    <submittedName>
        <fullName evidence="2">Uncharacterized protein</fullName>
    </submittedName>
</protein>
<feature type="transmembrane region" description="Helical" evidence="1">
    <location>
        <begin position="230"/>
        <end position="254"/>
    </location>
</feature>
<name>A0A8H4QN11_9AGAR</name>
<feature type="transmembrane region" description="Helical" evidence="1">
    <location>
        <begin position="98"/>
        <end position="123"/>
    </location>
</feature>
<sequence length="440" mass="48132">MSSGLLESLTRCSAYKRLSDIVGWVITSYSPLFPAPASIHMPSTVDEPSVSSQEGQISLTLSLLMLQQFLFGIYTGVFVITIYGYYGKAISKGIITGTMVMLYILTATVVSLDWVYANILVYYDAMEFGQVHMYEVAVDGPLISLGDVGQRLLLNIAQFGGFISADGLLVWRCFHACGKSFRHTVLPMVLIMIEAGLVICATVYTYLILISDYRALEIDDTNLLTRRNVFAARIAGSALISTALTSLVCTFMICRQIYKYTSTHNSGTRSQYRRLLLLLVQSSGAYSATVCVKAILEFIDKEHTISIKPVGTNHIQFRGIPSSYNSIVVSVIVGLVPTLMVASVSLSRSSNDIEVFSGTLSVPLDIGTEEPHFATQSQMADGSDVIHLAADEHEPKDEYDNGNSRIVAGKEVDYVVRGVSITEPCRALQSKAGRTRAEMV</sequence>
<keyword evidence="1" id="KW-0472">Membrane</keyword>
<accession>A0A8H4QN11</accession>
<feature type="transmembrane region" description="Helical" evidence="1">
    <location>
        <begin position="59"/>
        <end position="86"/>
    </location>
</feature>
<keyword evidence="1" id="KW-0812">Transmembrane</keyword>
<evidence type="ECO:0000313" key="3">
    <source>
        <dbReference type="Proteomes" id="UP000521872"/>
    </source>
</evidence>
<evidence type="ECO:0000313" key="2">
    <source>
        <dbReference type="EMBL" id="KAF4613690.1"/>
    </source>
</evidence>
<dbReference type="Proteomes" id="UP000521872">
    <property type="component" value="Unassembled WGS sequence"/>
</dbReference>
<organism evidence="2 3">
    <name type="scientific">Agrocybe pediades</name>
    <dbReference type="NCBI Taxonomy" id="84607"/>
    <lineage>
        <taxon>Eukaryota</taxon>
        <taxon>Fungi</taxon>
        <taxon>Dikarya</taxon>
        <taxon>Basidiomycota</taxon>
        <taxon>Agaricomycotina</taxon>
        <taxon>Agaricomycetes</taxon>
        <taxon>Agaricomycetidae</taxon>
        <taxon>Agaricales</taxon>
        <taxon>Agaricineae</taxon>
        <taxon>Strophariaceae</taxon>
        <taxon>Agrocybe</taxon>
    </lineage>
</organism>
<feature type="transmembrane region" description="Helical" evidence="1">
    <location>
        <begin position="21"/>
        <end position="39"/>
    </location>
</feature>
<keyword evidence="1" id="KW-1133">Transmembrane helix</keyword>
<feature type="transmembrane region" description="Helical" evidence="1">
    <location>
        <begin position="327"/>
        <end position="346"/>
    </location>
</feature>
<dbReference type="AlphaFoldDB" id="A0A8H4QN11"/>
<gene>
    <name evidence="2" type="ORF">D9613_008030</name>
</gene>
<feature type="transmembrane region" description="Helical" evidence="1">
    <location>
        <begin position="152"/>
        <end position="174"/>
    </location>
</feature>
<keyword evidence="3" id="KW-1185">Reference proteome</keyword>
<proteinExistence type="predicted"/>
<reference evidence="2 3" key="1">
    <citation type="submission" date="2019-12" db="EMBL/GenBank/DDBJ databases">
        <authorList>
            <person name="Floudas D."/>
            <person name="Bentzer J."/>
            <person name="Ahren D."/>
            <person name="Johansson T."/>
            <person name="Persson P."/>
            <person name="Tunlid A."/>
        </authorList>
    </citation>
    <scope>NUCLEOTIDE SEQUENCE [LARGE SCALE GENOMIC DNA]</scope>
    <source>
        <strain evidence="2 3">CBS 102.39</strain>
    </source>
</reference>